<dbReference type="SUPFAM" id="SSF54518">
    <property type="entry name" value="Tubby C-terminal domain-like"/>
    <property type="match status" value="1"/>
</dbReference>
<proteinExistence type="evidence at transcript level"/>
<organism evidence="2">
    <name type="scientific">Lotus japonicus</name>
    <name type="common">Lotus corniculatus var. japonicus</name>
    <dbReference type="NCBI Taxonomy" id="34305"/>
    <lineage>
        <taxon>Eukaryota</taxon>
        <taxon>Viridiplantae</taxon>
        <taxon>Streptophyta</taxon>
        <taxon>Embryophyta</taxon>
        <taxon>Tracheophyta</taxon>
        <taxon>Spermatophyta</taxon>
        <taxon>Magnoliopsida</taxon>
        <taxon>eudicotyledons</taxon>
        <taxon>Gunneridae</taxon>
        <taxon>Pentapetalae</taxon>
        <taxon>rosids</taxon>
        <taxon>fabids</taxon>
        <taxon>Fabales</taxon>
        <taxon>Fabaceae</taxon>
        <taxon>Papilionoideae</taxon>
        <taxon>50 kb inversion clade</taxon>
        <taxon>NPAAA clade</taxon>
        <taxon>Hologalegina</taxon>
        <taxon>robinioid clade</taxon>
        <taxon>Loteae</taxon>
        <taxon>Lotus</taxon>
    </lineage>
</organism>
<accession>I3SAH7</accession>
<dbReference type="EMBL" id="BT137474">
    <property type="protein sequence ID" value="AFK37269.1"/>
    <property type="molecule type" value="mRNA"/>
</dbReference>
<name>I3SAH7_LOTJA</name>
<dbReference type="Pfam" id="PF04525">
    <property type="entry name" value="LOR"/>
    <property type="match status" value="1"/>
</dbReference>
<protein>
    <submittedName>
        <fullName evidence="2">Uncharacterized protein</fullName>
    </submittedName>
</protein>
<dbReference type="InterPro" id="IPR007612">
    <property type="entry name" value="LOR"/>
</dbReference>
<comment type="similarity">
    <text evidence="1">Belongs to the LOR family.</text>
</comment>
<dbReference type="Gene3D" id="2.40.160.200">
    <property type="entry name" value="LURP1-related"/>
    <property type="match status" value="1"/>
</dbReference>
<dbReference type="InterPro" id="IPR025659">
    <property type="entry name" value="Tubby-like_C"/>
</dbReference>
<sequence>MVRPQHYKKWKGYRVDYEGLQNLVFSLKEPNSCLARNNRIRISIEPSNKGWDFEIGGYFPDKHCSIVDTKGNVVAQVNNYTNMVADHIKNGSTN</sequence>
<dbReference type="InterPro" id="IPR038595">
    <property type="entry name" value="LOR_sf"/>
</dbReference>
<reference evidence="2" key="1">
    <citation type="submission" date="2012-05" db="EMBL/GenBank/DDBJ databases">
        <authorList>
            <person name="Krishnakumar V."/>
            <person name="Cheung F."/>
            <person name="Xiao Y."/>
            <person name="Chan A."/>
            <person name="Moskal W.A."/>
            <person name="Town C.D."/>
        </authorList>
    </citation>
    <scope>NUCLEOTIDE SEQUENCE</scope>
</reference>
<evidence type="ECO:0000313" key="2">
    <source>
        <dbReference type="EMBL" id="AFK37269.1"/>
    </source>
</evidence>
<dbReference type="AlphaFoldDB" id="I3SAH7"/>
<evidence type="ECO:0000256" key="1">
    <source>
        <dbReference type="ARBA" id="ARBA00005437"/>
    </source>
</evidence>